<feature type="transmembrane region" description="Helical" evidence="1">
    <location>
        <begin position="238"/>
        <end position="257"/>
    </location>
</feature>
<feature type="domain" description="Lnb N-terminal periplasmic" evidence="2">
    <location>
        <begin position="14"/>
        <end position="154"/>
    </location>
</feature>
<evidence type="ECO:0000313" key="5">
    <source>
        <dbReference type="Proteomes" id="UP000198846"/>
    </source>
</evidence>
<feature type="domain" description="Lnb-like transmembrane" evidence="3">
    <location>
        <begin position="236"/>
        <end position="374"/>
    </location>
</feature>
<accession>A0A1H3VDH2</accession>
<dbReference type="Pfam" id="PF25221">
    <property type="entry name" value="5TMH_Lnb"/>
    <property type="match status" value="1"/>
</dbReference>
<keyword evidence="1" id="KW-1133">Transmembrane helix</keyword>
<evidence type="ECO:0000256" key="1">
    <source>
        <dbReference type="SAM" id="Phobius"/>
    </source>
</evidence>
<dbReference type="STRING" id="283786.SAMN04487990_10154"/>
<evidence type="ECO:0000259" key="2">
    <source>
        <dbReference type="Pfam" id="PF13387"/>
    </source>
</evidence>
<feature type="transmembrane region" description="Helical" evidence="1">
    <location>
        <begin position="351"/>
        <end position="368"/>
    </location>
</feature>
<protein>
    <submittedName>
        <fullName evidence="4">Uncharacterized protein</fullName>
    </submittedName>
</protein>
<dbReference type="Proteomes" id="UP000198846">
    <property type="component" value="Unassembled WGS sequence"/>
</dbReference>
<sequence>MSAVTTAQNSPIIENAQFSVLTIGPGTSLNDAFGHSAFRIKTSFSDEVYNYGMFDFDAPNFYLNFAKGKLDYYMGASSYKRFKDVYIWQNRTIKEQILNITPAQKIELYNYLIYNLKPENKYYAYDFFFDNCATRIRDVSEKAWDGNLKYTTPASYKGETFRTLIQNNLEWNSWGSFGIDVALGSVIDTKATPREYMFLPEYIFEFFEETTFKTTGAPLVKESHIIYKKRDKDHSSAFLTRPLFVFSILSLLILFITYRDFKTNSRSKVLDLILFNITGLIGVLLCFLWFATDHTATANNYNLLWAFPLSLFCTLQLLKRIPKQWFIGYLKLLVVMLCLLTLHWSIGVQRFAPVLVPLLIALVVRYMYLIRYYKTIKE</sequence>
<feature type="transmembrane region" description="Helical" evidence="1">
    <location>
        <begin position="325"/>
        <end position="345"/>
    </location>
</feature>
<feature type="transmembrane region" description="Helical" evidence="1">
    <location>
        <begin position="269"/>
        <end position="290"/>
    </location>
</feature>
<keyword evidence="1" id="KW-0812">Transmembrane</keyword>
<keyword evidence="5" id="KW-1185">Reference proteome</keyword>
<keyword evidence="1" id="KW-0472">Membrane</keyword>
<proteinExistence type="predicted"/>
<evidence type="ECO:0000313" key="4">
    <source>
        <dbReference type="EMBL" id="SDZ72853.1"/>
    </source>
</evidence>
<dbReference type="EMBL" id="FNQK01000001">
    <property type="protein sequence ID" value="SDZ72853.1"/>
    <property type="molecule type" value="Genomic_DNA"/>
</dbReference>
<dbReference type="InterPro" id="IPR025178">
    <property type="entry name" value="Lnb_N"/>
</dbReference>
<evidence type="ECO:0000259" key="3">
    <source>
        <dbReference type="Pfam" id="PF25221"/>
    </source>
</evidence>
<gene>
    <name evidence="4" type="ORF">SAMN04487990_10154</name>
</gene>
<name>A0A1H3VDH2_BIZPA</name>
<dbReference type="Pfam" id="PF13387">
    <property type="entry name" value="Lnb_N"/>
    <property type="match status" value="1"/>
</dbReference>
<dbReference type="InterPro" id="IPR057436">
    <property type="entry name" value="5TMH_Lnb"/>
</dbReference>
<dbReference type="AlphaFoldDB" id="A0A1H3VDH2"/>
<feature type="transmembrane region" description="Helical" evidence="1">
    <location>
        <begin position="302"/>
        <end position="318"/>
    </location>
</feature>
<organism evidence="4 5">
    <name type="scientific">Bizionia paragorgiae</name>
    <dbReference type="NCBI Taxonomy" id="283786"/>
    <lineage>
        <taxon>Bacteria</taxon>
        <taxon>Pseudomonadati</taxon>
        <taxon>Bacteroidota</taxon>
        <taxon>Flavobacteriia</taxon>
        <taxon>Flavobacteriales</taxon>
        <taxon>Flavobacteriaceae</taxon>
        <taxon>Bizionia</taxon>
    </lineage>
</organism>
<reference evidence="5" key="1">
    <citation type="submission" date="2016-10" db="EMBL/GenBank/DDBJ databases">
        <authorList>
            <person name="Varghese N."/>
            <person name="Submissions S."/>
        </authorList>
    </citation>
    <scope>NUCLEOTIDE SEQUENCE [LARGE SCALE GENOMIC DNA]</scope>
    <source>
        <strain evidence="5">DSM 23842</strain>
    </source>
</reference>